<dbReference type="KEGG" id="nch:A0U93_00765"/>
<protein>
    <submittedName>
        <fullName evidence="1">Uncharacterized protein</fullName>
    </submittedName>
</protein>
<reference evidence="1 2" key="1">
    <citation type="submission" date="2016-03" db="EMBL/GenBank/DDBJ databases">
        <title>Acetic acid bacteria sequencing.</title>
        <authorList>
            <person name="Brandt J."/>
            <person name="Jakob F."/>
            <person name="Vogel R.F."/>
        </authorList>
    </citation>
    <scope>NUCLEOTIDE SEQUENCE [LARGE SCALE GENOMIC DNA]</scope>
    <source>
        <strain evidence="1 2">NBRC 101099</strain>
    </source>
</reference>
<name>A0A1U9KLW7_9PROT</name>
<evidence type="ECO:0000313" key="1">
    <source>
        <dbReference type="EMBL" id="AQS86720.1"/>
    </source>
</evidence>
<dbReference type="Proteomes" id="UP000188604">
    <property type="component" value="Chromosome"/>
</dbReference>
<gene>
    <name evidence="1" type="ORF">A0U93_00765</name>
</gene>
<accession>A0A1U9KLW7</accession>
<sequence>MTGNFLKVFAVSSAILAVFLILSAPAYAADPARMIAACPAWPAHCEINLKGEVYKIQHTLHLNPLTMRLTNGVLDASGLPDGEPAILVSSDGSGQPESYDTAANSIDHIVLTGQPKADGIVLDNRNDDNIRTSAITLENVSISGFRRGLTFGSHVYVFGLSHVQIHNSATGLYTIPNAVDAGERITLEDVNVFNNALGVDDEGGMELDWLGSRLDYNTMTAVISGLWSFDGHIEISPPHTPPIRLHALVGQPAGSLFMTAGSFVIVSQSDGKASSDYWVQSDSPYSAIQFPAHTYGVRGKIAVMNGPAPVYGPALPAFTPN</sequence>
<dbReference type="EMBL" id="CP014691">
    <property type="protein sequence ID" value="AQS86720.1"/>
    <property type="molecule type" value="Genomic_DNA"/>
</dbReference>
<proteinExistence type="predicted"/>
<dbReference type="AlphaFoldDB" id="A0A1U9KLW7"/>
<organism evidence="1 2">
    <name type="scientific">Neoasaia chiangmaiensis</name>
    <dbReference type="NCBI Taxonomy" id="320497"/>
    <lineage>
        <taxon>Bacteria</taxon>
        <taxon>Pseudomonadati</taxon>
        <taxon>Pseudomonadota</taxon>
        <taxon>Alphaproteobacteria</taxon>
        <taxon>Acetobacterales</taxon>
        <taxon>Acetobacteraceae</taxon>
        <taxon>Neoasaia</taxon>
    </lineage>
</organism>
<keyword evidence="2" id="KW-1185">Reference proteome</keyword>
<dbReference type="SUPFAM" id="SSF51126">
    <property type="entry name" value="Pectin lyase-like"/>
    <property type="match status" value="1"/>
</dbReference>
<dbReference type="OrthoDB" id="7242341at2"/>
<evidence type="ECO:0000313" key="2">
    <source>
        <dbReference type="Proteomes" id="UP000188604"/>
    </source>
</evidence>
<dbReference type="STRING" id="320497.A0U93_00765"/>
<dbReference type="InterPro" id="IPR011050">
    <property type="entry name" value="Pectin_lyase_fold/virulence"/>
</dbReference>
<dbReference type="RefSeq" id="WP_077805685.1">
    <property type="nucleotide sequence ID" value="NZ_BJXS01000010.1"/>
</dbReference>